<proteinExistence type="predicted"/>
<dbReference type="EMBL" id="MGEA01000018">
    <property type="protein sequence ID" value="OGL74533.1"/>
    <property type="molecule type" value="Genomic_DNA"/>
</dbReference>
<organism evidence="1 2">
    <name type="scientific">Candidatus Uhrbacteria bacterium RIFCSPHIGHO2_02_FULL_60_10</name>
    <dbReference type="NCBI Taxonomy" id="1802392"/>
    <lineage>
        <taxon>Bacteria</taxon>
        <taxon>Candidatus Uhriibacteriota</taxon>
    </lineage>
</organism>
<dbReference type="Proteomes" id="UP000177088">
    <property type="component" value="Unassembled WGS sequence"/>
</dbReference>
<name>A0A1F7U8D9_9BACT</name>
<protein>
    <recommendedName>
        <fullName evidence="3">30S ribosomal protein S21</fullName>
    </recommendedName>
</protein>
<comment type="caution">
    <text evidence="1">The sequence shown here is derived from an EMBL/GenBank/DDBJ whole genome shotgun (WGS) entry which is preliminary data.</text>
</comment>
<evidence type="ECO:0000313" key="1">
    <source>
        <dbReference type="EMBL" id="OGL74533.1"/>
    </source>
</evidence>
<evidence type="ECO:0000313" key="2">
    <source>
        <dbReference type="Proteomes" id="UP000177088"/>
    </source>
</evidence>
<evidence type="ECO:0008006" key="3">
    <source>
        <dbReference type="Google" id="ProtNLM"/>
    </source>
</evidence>
<reference evidence="1 2" key="1">
    <citation type="journal article" date="2016" name="Nat. Commun.">
        <title>Thousands of microbial genomes shed light on interconnected biogeochemical processes in an aquifer system.</title>
        <authorList>
            <person name="Anantharaman K."/>
            <person name="Brown C.T."/>
            <person name="Hug L.A."/>
            <person name="Sharon I."/>
            <person name="Castelle C.J."/>
            <person name="Probst A.J."/>
            <person name="Thomas B.C."/>
            <person name="Singh A."/>
            <person name="Wilkins M.J."/>
            <person name="Karaoz U."/>
            <person name="Brodie E.L."/>
            <person name="Williams K.H."/>
            <person name="Hubbard S.S."/>
            <person name="Banfield J.F."/>
        </authorList>
    </citation>
    <scope>NUCLEOTIDE SEQUENCE [LARGE SCALE GENOMIC DNA]</scope>
</reference>
<dbReference type="AlphaFoldDB" id="A0A1F7U8D9"/>
<gene>
    <name evidence="1" type="ORF">A3C96_00035</name>
</gene>
<sequence length="83" mass="10095">MAEVRRKKGESFESLLRRFTKKVQQSGKLLQAKKIRYHSRLKSKNLQREGALRREYLRERREYLIRTGQATEEDFRPARRSSR</sequence>
<accession>A0A1F7U8D9</accession>